<dbReference type="Gene3D" id="1.10.443.10">
    <property type="entry name" value="Intergrase catalytic core"/>
    <property type="match status" value="1"/>
</dbReference>
<comment type="caution">
    <text evidence="7">The sequence shown here is derived from an EMBL/GenBank/DDBJ whole genome shotgun (WGS) entry which is preliminary data.</text>
</comment>
<accession>A0A918F6Z5</accession>
<dbReference type="SUPFAM" id="SSF56349">
    <property type="entry name" value="DNA breaking-rejoining enzymes"/>
    <property type="match status" value="1"/>
</dbReference>
<evidence type="ECO:0000256" key="3">
    <source>
        <dbReference type="ARBA" id="ARBA00023172"/>
    </source>
</evidence>
<protein>
    <submittedName>
        <fullName evidence="7">Integrase</fullName>
    </submittedName>
</protein>
<name>A0A918F6Z5_9DEIO</name>
<dbReference type="InterPro" id="IPR004107">
    <property type="entry name" value="Integrase_SAM-like_N"/>
</dbReference>
<evidence type="ECO:0000313" key="7">
    <source>
        <dbReference type="EMBL" id="GGR11170.1"/>
    </source>
</evidence>
<dbReference type="InterPro" id="IPR013762">
    <property type="entry name" value="Integrase-like_cat_sf"/>
</dbReference>
<dbReference type="InterPro" id="IPR050090">
    <property type="entry name" value="Tyrosine_recombinase_XerCD"/>
</dbReference>
<organism evidence="7 8">
    <name type="scientific">Deinococcus ruber</name>
    <dbReference type="NCBI Taxonomy" id="1848197"/>
    <lineage>
        <taxon>Bacteria</taxon>
        <taxon>Thermotogati</taxon>
        <taxon>Deinococcota</taxon>
        <taxon>Deinococci</taxon>
        <taxon>Deinococcales</taxon>
        <taxon>Deinococcaceae</taxon>
        <taxon>Deinococcus</taxon>
    </lineage>
</organism>
<dbReference type="RefSeq" id="WP_189090823.1">
    <property type="nucleotide sequence ID" value="NZ_BMQL01000013.1"/>
</dbReference>
<reference evidence="7" key="1">
    <citation type="journal article" date="2014" name="Int. J. Syst. Evol. Microbiol.">
        <title>Complete genome sequence of Corynebacterium casei LMG S-19264T (=DSM 44701T), isolated from a smear-ripened cheese.</title>
        <authorList>
            <consortium name="US DOE Joint Genome Institute (JGI-PGF)"/>
            <person name="Walter F."/>
            <person name="Albersmeier A."/>
            <person name="Kalinowski J."/>
            <person name="Ruckert C."/>
        </authorList>
    </citation>
    <scope>NUCLEOTIDE SEQUENCE</scope>
    <source>
        <strain evidence="7">JCM 31311</strain>
    </source>
</reference>
<dbReference type="CDD" id="cd00397">
    <property type="entry name" value="DNA_BRE_C"/>
    <property type="match status" value="1"/>
</dbReference>
<dbReference type="AlphaFoldDB" id="A0A918F6Z5"/>
<dbReference type="GO" id="GO:0006310">
    <property type="term" value="P:DNA recombination"/>
    <property type="evidence" value="ECO:0007669"/>
    <property type="project" value="UniProtKB-KW"/>
</dbReference>
<gene>
    <name evidence="7" type="ORF">GCM10008957_24790</name>
</gene>
<dbReference type="PANTHER" id="PTHR30349:SF81">
    <property type="entry name" value="TYROSINE RECOMBINASE XERC"/>
    <property type="match status" value="1"/>
</dbReference>
<evidence type="ECO:0000256" key="2">
    <source>
        <dbReference type="ARBA" id="ARBA00023125"/>
    </source>
</evidence>
<dbReference type="EMBL" id="BMQL01000013">
    <property type="protein sequence ID" value="GGR11170.1"/>
    <property type="molecule type" value="Genomic_DNA"/>
</dbReference>
<dbReference type="PROSITE" id="PS51900">
    <property type="entry name" value="CB"/>
    <property type="match status" value="1"/>
</dbReference>
<keyword evidence="8" id="KW-1185">Reference proteome</keyword>
<keyword evidence="1" id="KW-0229">DNA integration</keyword>
<dbReference type="InterPro" id="IPR010998">
    <property type="entry name" value="Integrase_recombinase_N"/>
</dbReference>
<dbReference type="Pfam" id="PF00589">
    <property type="entry name" value="Phage_integrase"/>
    <property type="match status" value="1"/>
</dbReference>
<dbReference type="Proteomes" id="UP000603865">
    <property type="component" value="Unassembled WGS sequence"/>
</dbReference>
<evidence type="ECO:0000256" key="1">
    <source>
        <dbReference type="ARBA" id="ARBA00022908"/>
    </source>
</evidence>
<dbReference type="PANTHER" id="PTHR30349">
    <property type="entry name" value="PHAGE INTEGRASE-RELATED"/>
    <property type="match status" value="1"/>
</dbReference>
<evidence type="ECO:0000259" key="6">
    <source>
        <dbReference type="PROSITE" id="PS51900"/>
    </source>
</evidence>
<evidence type="ECO:0000313" key="8">
    <source>
        <dbReference type="Proteomes" id="UP000603865"/>
    </source>
</evidence>
<proteinExistence type="predicted"/>
<keyword evidence="2 4" id="KW-0238">DNA-binding</keyword>
<dbReference type="PROSITE" id="PS51898">
    <property type="entry name" value="TYR_RECOMBINASE"/>
    <property type="match status" value="1"/>
</dbReference>
<reference evidence="7" key="2">
    <citation type="submission" date="2020-09" db="EMBL/GenBank/DDBJ databases">
        <authorList>
            <person name="Sun Q."/>
            <person name="Ohkuma M."/>
        </authorList>
    </citation>
    <scope>NUCLEOTIDE SEQUENCE</scope>
    <source>
        <strain evidence="7">JCM 31311</strain>
    </source>
</reference>
<feature type="domain" description="Tyr recombinase" evidence="5">
    <location>
        <begin position="151"/>
        <end position="322"/>
    </location>
</feature>
<dbReference type="GO" id="GO:0015074">
    <property type="term" value="P:DNA integration"/>
    <property type="evidence" value="ECO:0007669"/>
    <property type="project" value="UniProtKB-KW"/>
</dbReference>
<keyword evidence="3" id="KW-0233">DNA recombination</keyword>
<dbReference type="InterPro" id="IPR011010">
    <property type="entry name" value="DNA_brk_join_enz"/>
</dbReference>
<dbReference type="Pfam" id="PF02899">
    <property type="entry name" value="Phage_int_SAM_1"/>
    <property type="match status" value="1"/>
</dbReference>
<evidence type="ECO:0000259" key="5">
    <source>
        <dbReference type="PROSITE" id="PS51898"/>
    </source>
</evidence>
<evidence type="ECO:0000256" key="4">
    <source>
        <dbReference type="PROSITE-ProRule" id="PRU01248"/>
    </source>
</evidence>
<dbReference type="Gene3D" id="1.10.150.130">
    <property type="match status" value="1"/>
</dbReference>
<feature type="domain" description="Core-binding (CB)" evidence="6">
    <location>
        <begin position="42"/>
        <end position="128"/>
    </location>
</feature>
<dbReference type="InterPro" id="IPR044068">
    <property type="entry name" value="CB"/>
</dbReference>
<dbReference type="GO" id="GO:0003677">
    <property type="term" value="F:DNA binding"/>
    <property type="evidence" value="ECO:0007669"/>
    <property type="project" value="UniProtKB-UniRule"/>
</dbReference>
<dbReference type="InterPro" id="IPR002104">
    <property type="entry name" value="Integrase_catalytic"/>
</dbReference>
<sequence>MTGLEIMAYQLDRRSRAERLAHLDAPELRRRGVEAARDLDPENLWALVEAYLVLRGGSGGRISDHTLRAYKFGLLLLLEWARPAGMSFLSPRPNQGSAYIRWLESRPLNPATVKNRLTAARTVFAALRWTGATDAAPFADVRSAPDPVPVHQKRSPYPEADLQVLLAAADMQTQVVILLGAHLGLRVSEMVALRRSEVFLNERQPRLVVERGKGGKRREVSISRSAQAALERWMNATPQLTEYVLSWRSTRNVDRQLEALCERTGIRYDHRHVHGLRHSAGTRVYKATGDLLEVRDHLGHADISTSERYVHHARADKPAVNRDW</sequence>